<evidence type="ECO:0000313" key="12">
    <source>
        <dbReference type="Proteomes" id="UP000184085"/>
    </source>
</evidence>
<keyword evidence="5 9" id="KW-0812">Transmembrane</keyword>
<evidence type="ECO:0000256" key="3">
    <source>
        <dbReference type="ARBA" id="ARBA00022519"/>
    </source>
</evidence>
<evidence type="ECO:0000256" key="1">
    <source>
        <dbReference type="ARBA" id="ARBA00004370"/>
    </source>
</evidence>
<evidence type="ECO:0000256" key="5">
    <source>
        <dbReference type="ARBA" id="ARBA00022692"/>
    </source>
</evidence>
<dbReference type="GO" id="GO:0032153">
    <property type="term" value="C:cell division site"/>
    <property type="evidence" value="ECO:0007669"/>
    <property type="project" value="UniProtKB-UniRule"/>
</dbReference>
<feature type="transmembrane region" description="Helical" evidence="9">
    <location>
        <begin position="30"/>
        <end position="49"/>
    </location>
</feature>
<evidence type="ECO:0000256" key="9">
    <source>
        <dbReference type="HAMAP-Rule" id="MF_00911"/>
    </source>
</evidence>
<keyword evidence="6 9" id="KW-1133">Transmembrane helix</keyword>
<dbReference type="PANTHER" id="PTHR35851">
    <property type="entry name" value="CELL DIVISION PROTEIN FTSQ"/>
    <property type="match status" value="1"/>
</dbReference>
<comment type="subcellular location">
    <subcellularLocation>
        <location evidence="9">Cell inner membrane</location>
        <topology evidence="9">Single-pass type II membrane protein</topology>
    </subcellularLocation>
    <subcellularLocation>
        <location evidence="1">Membrane</location>
    </subcellularLocation>
    <text evidence="9">Localizes to the division septum.</text>
</comment>
<reference evidence="12" key="1">
    <citation type="submission" date="2016-09" db="EMBL/GenBank/DDBJ databases">
        <authorList>
            <person name="Wibberg D."/>
        </authorList>
    </citation>
    <scope>NUCLEOTIDE SEQUENCE [LARGE SCALE GENOMIC DNA]</scope>
</reference>
<dbReference type="HAMAP" id="MF_00911">
    <property type="entry name" value="FtsQ_subfam"/>
    <property type="match status" value="1"/>
</dbReference>
<keyword evidence="8 9" id="KW-0131">Cell cycle</keyword>
<evidence type="ECO:0000256" key="8">
    <source>
        <dbReference type="ARBA" id="ARBA00023306"/>
    </source>
</evidence>
<proteinExistence type="inferred from homology"/>
<keyword evidence="2 9" id="KW-1003">Cell membrane</keyword>
<dbReference type="GO" id="GO:0043093">
    <property type="term" value="P:FtsZ-dependent cytokinesis"/>
    <property type="evidence" value="ECO:0007669"/>
    <property type="project" value="UniProtKB-UniRule"/>
</dbReference>
<dbReference type="InterPro" id="IPR026579">
    <property type="entry name" value="FtsQ"/>
</dbReference>
<keyword evidence="4 9" id="KW-0132">Cell division</keyword>
<organism evidence="11 12">
    <name type="scientific">Donghicola eburneus</name>
    <dbReference type="NCBI Taxonomy" id="393278"/>
    <lineage>
        <taxon>Bacteria</taxon>
        <taxon>Pseudomonadati</taxon>
        <taxon>Pseudomonadota</taxon>
        <taxon>Alphaproteobacteria</taxon>
        <taxon>Rhodobacterales</taxon>
        <taxon>Roseobacteraceae</taxon>
        <taxon>Donghicola</taxon>
    </lineage>
</organism>
<sequence>MQQMTRRADPAPSRWAYKVQRMWLTPSFRMGLRMGLPVMVVALAAATYLGNEQRRTDLFASIEAVKRDFQERPEFMVQMMAVDGANDKTLKTIQELMPASFPLSSFDLNLNDLRDEIRKIDAVKDVSLQIRSGGVLQVDVIERQPVALWRGPEGVEVIDEEGVRADKLDARIERPDLPLIVGDGANKNVTQALELIAAAAPIRERVRGVVRVSNRRWDLVLDRDQRILLPEKDAVRALERVIALEQAKELLTRDVTVVDMRLADRPTIRMTQVARKELLRVRGYEAED</sequence>
<evidence type="ECO:0000259" key="10">
    <source>
        <dbReference type="PROSITE" id="PS51779"/>
    </source>
</evidence>
<feature type="domain" description="POTRA" evidence="10">
    <location>
        <begin position="75"/>
        <end position="143"/>
    </location>
</feature>
<dbReference type="Gene3D" id="3.40.50.11690">
    <property type="entry name" value="Cell division protein FtsQ/DivIB"/>
    <property type="match status" value="1"/>
</dbReference>
<keyword evidence="3 9" id="KW-0997">Cell inner membrane</keyword>
<gene>
    <name evidence="9 11" type="primary">ftsQ</name>
    <name evidence="11" type="ORF">KARMA_2782</name>
</gene>
<comment type="similarity">
    <text evidence="9">Belongs to the FtsQ/DivIB family. FtsQ subfamily.</text>
</comment>
<dbReference type="Pfam" id="PF03799">
    <property type="entry name" value="FtsQ_DivIB_C"/>
    <property type="match status" value="1"/>
</dbReference>
<evidence type="ECO:0000256" key="2">
    <source>
        <dbReference type="ARBA" id="ARBA00022475"/>
    </source>
</evidence>
<dbReference type="AlphaFoldDB" id="A0A1M4N195"/>
<protein>
    <recommendedName>
        <fullName evidence="9">Cell division protein FtsQ</fullName>
    </recommendedName>
</protein>
<dbReference type="Proteomes" id="UP000184085">
    <property type="component" value="Unassembled WGS sequence"/>
</dbReference>
<evidence type="ECO:0000256" key="7">
    <source>
        <dbReference type="ARBA" id="ARBA00023136"/>
    </source>
</evidence>
<dbReference type="PROSITE" id="PS51779">
    <property type="entry name" value="POTRA"/>
    <property type="match status" value="1"/>
</dbReference>
<evidence type="ECO:0000313" key="11">
    <source>
        <dbReference type="EMBL" id="SCM68559.1"/>
    </source>
</evidence>
<comment type="function">
    <text evidence="9">Essential cell division protein.</text>
</comment>
<dbReference type="GO" id="GO:0005886">
    <property type="term" value="C:plasma membrane"/>
    <property type="evidence" value="ECO:0007669"/>
    <property type="project" value="UniProtKB-SubCell"/>
</dbReference>
<dbReference type="InterPro" id="IPR045335">
    <property type="entry name" value="FtsQ_C_sf"/>
</dbReference>
<name>A0A1M4N195_9RHOB</name>
<dbReference type="InterPro" id="IPR005548">
    <property type="entry name" value="Cell_div_FtsQ/DivIB_C"/>
</dbReference>
<dbReference type="GO" id="GO:0090529">
    <property type="term" value="P:cell septum assembly"/>
    <property type="evidence" value="ECO:0007669"/>
    <property type="project" value="InterPro"/>
</dbReference>
<accession>A0A1M4N195</accession>
<dbReference type="PANTHER" id="PTHR35851:SF1">
    <property type="entry name" value="CELL DIVISION PROTEIN FTSQ"/>
    <property type="match status" value="1"/>
</dbReference>
<dbReference type="InterPro" id="IPR034746">
    <property type="entry name" value="POTRA"/>
</dbReference>
<keyword evidence="7 9" id="KW-0472">Membrane</keyword>
<evidence type="ECO:0000256" key="4">
    <source>
        <dbReference type="ARBA" id="ARBA00022618"/>
    </source>
</evidence>
<evidence type="ECO:0000256" key="6">
    <source>
        <dbReference type="ARBA" id="ARBA00022989"/>
    </source>
</evidence>
<dbReference type="EMBL" id="FMJB01000055">
    <property type="protein sequence ID" value="SCM68559.1"/>
    <property type="molecule type" value="Genomic_DNA"/>
</dbReference>
<keyword evidence="12" id="KW-1185">Reference proteome</keyword>